<dbReference type="AlphaFoldDB" id="A0AAV2P2A8"/>
<accession>A0AAV2P2A8</accession>
<name>A0AAV2P2A8_9HYME</name>
<organism evidence="1 2">
    <name type="scientific">Lasius platythorax</name>
    <dbReference type="NCBI Taxonomy" id="488582"/>
    <lineage>
        <taxon>Eukaryota</taxon>
        <taxon>Metazoa</taxon>
        <taxon>Ecdysozoa</taxon>
        <taxon>Arthropoda</taxon>
        <taxon>Hexapoda</taxon>
        <taxon>Insecta</taxon>
        <taxon>Pterygota</taxon>
        <taxon>Neoptera</taxon>
        <taxon>Endopterygota</taxon>
        <taxon>Hymenoptera</taxon>
        <taxon>Apocrita</taxon>
        <taxon>Aculeata</taxon>
        <taxon>Formicoidea</taxon>
        <taxon>Formicidae</taxon>
        <taxon>Formicinae</taxon>
        <taxon>Lasius</taxon>
        <taxon>Lasius</taxon>
    </lineage>
</organism>
<gene>
    <name evidence="1" type="ORF">LPLAT_LOCUS11199</name>
</gene>
<dbReference type="Proteomes" id="UP001497644">
    <property type="component" value="Chromosome 6"/>
</dbReference>
<reference evidence="1" key="1">
    <citation type="submission" date="2024-04" db="EMBL/GenBank/DDBJ databases">
        <authorList>
            <consortium name="Molecular Ecology Group"/>
        </authorList>
    </citation>
    <scope>NUCLEOTIDE SEQUENCE</scope>
</reference>
<evidence type="ECO:0008006" key="3">
    <source>
        <dbReference type="Google" id="ProtNLM"/>
    </source>
</evidence>
<keyword evidence="2" id="KW-1185">Reference proteome</keyword>
<sequence length="76" mass="8676">MDRRGGRPLHSDRKMAAGRFPGHASVETLFQSIKCHYCRFLTPARYASEMCLYEAGFIVEKTCTAGHWATKKKVRI</sequence>
<evidence type="ECO:0000313" key="1">
    <source>
        <dbReference type="EMBL" id="CAL1685783.1"/>
    </source>
</evidence>
<dbReference type="EMBL" id="OZ034829">
    <property type="protein sequence ID" value="CAL1685783.1"/>
    <property type="molecule type" value="Genomic_DNA"/>
</dbReference>
<proteinExistence type="predicted"/>
<evidence type="ECO:0000313" key="2">
    <source>
        <dbReference type="Proteomes" id="UP001497644"/>
    </source>
</evidence>
<protein>
    <recommendedName>
        <fullName evidence="3">Transposase</fullName>
    </recommendedName>
</protein>